<dbReference type="OrthoDB" id="552026at2759"/>
<evidence type="ECO:0000256" key="1">
    <source>
        <dbReference type="SAM" id="MobiDB-lite"/>
    </source>
</evidence>
<dbReference type="AlphaFoldDB" id="A0A836C2K1"/>
<sequence length="257" mass="26167">MDSIDMATGADVTAAERTARVLQAALSLRPPPAASTTSPHTPAPANTTAEAPSPNHPPTASAATPAAVYPPLSSCTRSDGSNPSTSGRPQTEADPGPVSTSSAGPTLRKLLLRTQAAAEALAAIGARHDAGSYSPLRRFYFSADEPLQALRLRTEQYRRQLLRAAEASGPGSREVAVLLEEVAAALSSRTVSAFLEFEGATGADSADALAASAASDWAALATLRAELEAVGRCAEAEGLPLTELLRLAEAADSGGPG</sequence>
<organism evidence="2 3">
    <name type="scientific">Edaphochlamys debaryana</name>
    <dbReference type="NCBI Taxonomy" id="47281"/>
    <lineage>
        <taxon>Eukaryota</taxon>
        <taxon>Viridiplantae</taxon>
        <taxon>Chlorophyta</taxon>
        <taxon>core chlorophytes</taxon>
        <taxon>Chlorophyceae</taxon>
        <taxon>CS clade</taxon>
        <taxon>Chlamydomonadales</taxon>
        <taxon>Chlamydomonadales incertae sedis</taxon>
        <taxon>Edaphochlamys</taxon>
    </lineage>
</organism>
<reference evidence="2" key="1">
    <citation type="journal article" date="2020" name="bioRxiv">
        <title>Comparative genomics of Chlamydomonas.</title>
        <authorList>
            <person name="Craig R.J."/>
            <person name="Hasan A.R."/>
            <person name="Ness R.W."/>
            <person name="Keightley P.D."/>
        </authorList>
    </citation>
    <scope>NUCLEOTIDE SEQUENCE</scope>
    <source>
        <strain evidence="2">CCAP 11/70</strain>
    </source>
</reference>
<feature type="region of interest" description="Disordered" evidence="1">
    <location>
        <begin position="23"/>
        <end position="104"/>
    </location>
</feature>
<feature type="compositionally biased region" description="Polar residues" evidence="1">
    <location>
        <begin position="73"/>
        <end position="89"/>
    </location>
</feature>
<comment type="caution">
    <text evidence="2">The sequence shown here is derived from an EMBL/GenBank/DDBJ whole genome shotgun (WGS) entry which is preliminary data.</text>
</comment>
<evidence type="ECO:0000313" key="3">
    <source>
        <dbReference type="Proteomes" id="UP000612055"/>
    </source>
</evidence>
<feature type="compositionally biased region" description="Low complexity" evidence="1">
    <location>
        <begin position="24"/>
        <end position="71"/>
    </location>
</feature>
<dbReference type="EMBL" id="JAEHOE010000011">
    <property type="protein sequence ID" value="KAG2498101.1"/>
    <property type="molecule type" value="Genomic_DNA"/>
</dbReference>
<name>A0A836C2K1_9CHLO</name>
<evidence type="ECO:0000313" key="2">
    <source>
        <dbReference type="EMBL" id="KAG2498101.1"/>
    </source>
</evidence>
<gene>
    <name evidence="2" type="ORF">HYH03_003859</name>
</gene>
<dbReference type="Proteomes" id="UP000612055">
    <property type="component" value="Unassembled WGS sequence"/>
</dbReference>
<keyword evidence="3" id="KW-1185">Reference proteome</keyword>
<protein>
    <submittedName>
        <fullName evidence="2">Uncharacterized protein</fullName>
    </submittedName>
</protein>
<proteinExistence type="predicted"/>
<accession>A0A836C2K1</accession>